<evidence type="ECO:0000313" key="13">
    <source>
        <dbReference type="EMBL" id="HIV03443.1"/>
    </source>
</evidence>
<evidence type="ECO:0000256" key="8">
    <source>
        <dbReference type="PIRNR" id="PIRNR000485"/>
    </source>
</evidence>
<dbReference type="GO" id="GO:0051539">
    <property type="term" value="F:4 iron, 4 sulfur cluster binding"/>
    <property type="evidence" value="ECO:0007669"/>
    <property type="project" value="UniProtKB-KW"/>
</dbReference>
<dbReference type="NCBIfam" id="TIGR01134">
    <property type="entry name" value="purF"/>
    <property type="match status" value="1"/>
</dbReference>
<proteinExistence type="inferred from homology"/>
<reference evidence="13" key="2">
    <citation type="journal article" date="2021" name="PeerJ">
        <title>Extensive microbial diversity within the chicken gut microbiome revealed by metagenomics and culture.</title>
        <authorList>
            <person name="Gilroy R."/>
            <person name="Ravi A."/>
            <person name="Getino M."/>
            <person name="Pursley I."/>
            <person name="Horton D.L."/>
            <person name="Alikhan N.F."/>
            <person name="Baker D."/>
            <person name="Gharbi K."/>
            <person name="Hall N."/>
            <person name="Watson M."/>
            <person name="Adriaenssens E.M."/>
            <person name="Foster-Nyarko E."/>
            <person name="Jarju S."/>
            <person name="Secka A."/>
            <person name="Antonio M."/>
            <person name="Oren A."/>
            <person name="Chaudhuri R.R."/>
            <person name="La Ragione R."/>
            <person name="Hildebrand F."/>
            <person name="Pallen M.J."/>
        </authorList>
    </citation>
    <scope>NUCLEOTIDE SEQUENCE</scope>
    <source>
        <strain evidence="13">4920</strain>
    </source>
</reference>
<sequence length="480" mass="53202">MKNNHICQGCDIAKKALKEECGVFGVYNRDGGMDAAQTIYYGLYALQHRGQESCGIAVNDDGTIIHHKDLGTVPDVFNHTMLNHLKGTMGVGHVRYSTCGENLRENAQPLVSKYKKGTLTVAHNGNIVNAHELREQFENAGAIFQTTSDSEVIAYIIAQERITCHSIEEAVARTMKRLRGSFCLVVMSPRKLIAARDPWGLRPLCFGETEHSYIYASETCALDAVGAKFIRDLEPGEVLCVDHEGIRSDKSNCREKDSNICIFEYIYFARPDSVIDGVSVYEARTEGGRLLARQHPVDADLVIAVPDSGIDAAIGYAKESGIPYGVGLIKNRYIGRTFIQPTQSQRVQAVKIKLNALSSAVKGKRIVMVDDSIVRGTTSKHIVQMLRDAGAKEVHMRVCAPPFIYPCYFGTDIPNQDMLIACKHSIEEIRQILGADSLGFLERESLPQLLMGKKEKFCDACFTGNYIMEVPFDGKKIEVR</sequence>
<feature type="binding site" evidence="7 10">
    <location>
        <position position="370"/>
    </location>
    <ligand>
        <name>Mg(2+)</name>
        <dbReference type="ChEBI" id="CHEBI:18420"/>
    </ligand>
</feature>
<dbReference type="InterPro" id="IPR029055">
    <property type="entry name" value="Ntn_hydrolases_N"/>
</dbReference>
<organism evidence="13 14">
    <name type="scientific">Candidatus Aphodoplasma excrementigallinarum</name>
    <dbReference type="NCBI Taxonomy" id="2840673"/>
    <lineage>
        <taxon>Bacteria</taxon>
        <taxon>Bacillati</taxon>
        <taxon>Bacillota</taxon>
        <taxon>Clostridia</taxon>
        <taxon>Eubacteriales</taxon>
        <taxon>Candidatus Aphodoplasma</taxon>
    </lineage>
</organism>
<feature type="domain" description="Glutamine amidotransferase type-2" evidence="12">
    <location>
        <begin position="21"/>
        <end position="244"/>
    </location>
</feature>
<dbReference type="EC" id="2.4.2.14" evidence="7"/>
<comment type="pathway">
    <text evidence="1 7 8">Purine metabolism; IMP biosynthesis via de novo pathway; N(1)-(5-phospho-D-ribosyl)glycinamide from 5-phospho-alpha-D-ribose 1-diphosphate: step 1/2.</text>
</comment>
<keyword evidence="7 11" id="KW-0411">Iron-sulfur</keyword>
<feature type="binding site" evidence="7 11">
    <location>
        <position position="261"/>
    </location>
    <ligand>
        <name>[4Fe-4S] cluster</name>
        <dbReference type="ChEBI" id="CHEBI:49883"/>
    </ligand>
</feature>
<dbReference type="Gene3D" id="3.40.50.2020">
    <property type="match status" value="1"/>
</dbReference>
<dbReference type="GO" id="GO:0000287">
    <property type="term" value="F:magnesium ion binding"/>
    <property type="evidence" value="ECO:0007669"/>
    <property type="project" value="UniProtKB-UniRule"/>
</dbReference>
<evidence type="ECO:0000256" key="6">
    <source>
        <dbReference type="ARBA" id="ARBA00022962"/>
    </source>
</evidence>
<comment type="caution">
    <text evidence="13">The sequence shown here is derived from an EMBL/GenBank/DDBJ whole genome shotgun (WGS) entry which is preliminary data.</text>
</comment>
<evidence type="ECO:0000256" key="10">
    <source>
        <dbReference type="PIRSR" id="PIRSR000485-2"/>
    </source>
</evidence>
<evidence type="ECO:0000256" key="2">
    <source>
        <dbReference type="ARBA" id="ARBA00010138"/>
    </source>
</evidence>
<dbReference type="SUPFAM" id="SSF53271">
    <property type="entry name" value="PRTase-like"/>
    <property type="match status" value="1"/>
</dbReference>
<feature type="binding site" evidence="7 11">
    <location>
        <position position="461"/>
    </location>
    <ligand>
        <name>[4Fe-4S] cluster</name>
        <dbReference type="ChEBI" id="CHEBI:49883"/>
    </ligand>
</feature>
<evidence type="ECO:0000256" key="5">
    <source>
        <dbReference type="ARBA" id="ARBA00022755"/>
    </source>
</evidence>
<dbReference type="Pfam" id="PF00156">
    <property type="entry name" value="Pribosyltran"/>
    <property type="match status" value="1"/>
</dbReference>
<reference evidence="13" key="1">
    <citation type="submission" date="2020-10" db="EMBL/GenBank/DDBJ databases">
        <authorList>
            <person name="Gilroy R."/>
        </authorList>
    </citation>
    <scope>NUCLEOTIDE SEQUENCE</scope>
    <source>
        <strain evidence="13">4920</strain>
    </source>
</reference>
<feature type="binding site" evidence="7 11">
    <location>
        <position position="407"/>
    </location>
    <ligand>
        <name>[4Fe-4S] cluster</name>
        <dbReference type="ChEBI" id="CHEBI:49883"/>
    </ligand>
</feature>
<dbReference type="PIRSF" id="PIRSF000485">
    <property type="entry name" value="Amd_phspho_trans"/>
    <property type="match status" value="1"/>
</dbReference>
<dbReference type="InterPro" id="IPR005854">
    <property type="entry name" value="PurF"/>
</dbReference>
<keyword evidence="6 7" id="KW-0315">Glutamine amidotransferase</keyword>
<name>A0A9D1T056_9FIRM</name>
<keyword evidence="7 10" id="KW-0460">Magnesium</keyword>
<dbReference type="CDD" id="cd06223">
    <property type="entry name" value="PRTases_typeI"/>
    <property type="match status" value="1"/>
</dbReference>
<evidence type="ECO:0000256" key="4">
    <source>
        <dbReference type="ARBA" id="ARBA00022679"/>
    </source>
</evidence>
<evidence type="ECO:0000256" key="11">
    <source>
        <dbReference type="PIRSR" id="PIRSR000485-3"/>
    </source>
</evidence>
<dbReference type="PROSITE" id="PS51278">
    <property type="entry name" value="GATASE_TYPE_2"/>
    <property type="match status" value="1"/>
</dbReference>
<feature type="binding site" evidence="7 10">
    <location>
        <position position="308"/>
    </location>
    <ligand>
        <name>Mg(2+)</name>
        <dbReference type="ChEBI" id="CHEBI:18420"/>
    </ligand>
</feature>
<comment type="catalytic activity">
    <reaction evidence="7 8">
        <text>5-phospho-beta-D-ribosylamine + L-glutamate + diphosphate = 5-phospho-alpha-D-ribose 1-diphosphate + L-glutamine + H2O</text>
        <dbReference type="Rhea" id="RHEA:14905"/>
        <dbReference type="ChEBI" id="CHEBI:15377"/>
        <dbReference type="ChEBI" id="CHEBI:29985"/>
        <dbReference type="ChEBI" id="CHEBI:33019"/>
        <dbReference type="ChEBI" id="CHEBI:58017"/>
        <dbReference type="ChEBI" id="CHEBI:58359"/>
        <dbReference type="ChEBI" id="CHEBI:58681"/>
        <dbReference type="EC" id="2.4.2.14"/>
    </reaction>
</comment>
<evidence type="ECO:0000256" key="7">
    <source>
        <dbReference type="HAMAP-Rule" id="MF_01931"/>
    </source>
</evidence>
<keyword evidence="7" id="KW-0004">4Fe-4S</keyword>
<dbReference type="Pfam" id="PF13537">
    <property type="entry name" value="GATase_7"/>
    <property type="match status" value="1"/>
</dbReference>
<comment type="function">
    <text evidence="7">Catalyzes the formation of phosphoribosylamine from phosphoribosylpyrophosphate (PRPP) and glutamine.</text>
</comment>
<accession>A0A9D1T056</accession>
<evidence type="ECO:0000313" key="14">
    <source>
        <dbReference type="Proteomes" id="UP000886743"/>
    </source>
</evidence>
<gene>
    <name evidence="7" type="primary">purF</name>
    <name evidence="13" type="ORF">IAC74_07690</name>
</gene>
<evidence type="ECO:0000259" key="12">
    <source>
        <dbReference type="PROSITE" id="PS51278"/>
    </source>
</evidence>
<protein>
    <recommendedName>
        <fullName evidence="7">Amidophosphoribosyltransferase</fullName>
        <shortName evidence="7">ATase</shortName>
        <ecNumber evidence="7">2.4.2.14</ecNumber>
    </recommendedName>
    <alternativeName>
        <fullName evidence="7">Glutamine phosphoribosylpyrophosphate amidotransferase</fullName>
        <shortName evidence="7">GPATase</shortName>
    </alternativeName>
</protein>
<dbReference type="GO" id="GO:0004044">
    <property type="term" value="F:amidophosphoribosyltransferase activity"/>
    <property type="evidence" value="ECO:0007669"/>
    <property type="project" value="UniProtKB-UniRule"/>
</dbReference>
<evidence type="ECO:0000256" key="3">
    <source>
        <dbReference type="ARBA" id="ARBA00022676"/>
    </source>
</evidence>
<keyword evidence="7 10" id="KW-0479">Metal-binding</keyword>
<dbReference type="GO" id="GO:0009113">
    <property type="term" value="P:purine nucleobase biosynthetic process"/>
    <property type="evidence" value="ECO:0007669"/>
    <property type="project" value="UniProtKB-UniRule"/>
</dbReference>
<feature type="binding site" evidence="7 11">
    <location>
        <position position="458"/>
    </location>
    <ligand>
        <name>[4Fe-4S] cluster</name>
        <dbReference type="ChEBI" id="CHEBI:49883"/>
    </ligand>
</feature>
<dbReference type="InterPro" id="IPR017932">
    <property type="entry name" value="GATase_2_dom"/>
</dbReference>
<dbReference type="Proteomes" id="UP000886743">
    <property type="component" value="Unassembled WGS sequence"/>
</dbReference>
<feature type="binding site" evidence="7 10">
    <location>
        <position position="371"/>
    </location>
    <ligand>
        <name>Mg(2+)</name>
        <dbReference type="ChEBI" id="CHEBI:18420"/>
    </ligand>
</feature>
<dbReference type="GO" id="GO:0006189">
    <property type="term" value="P:'de novo' IMP biosynthetic process"/>
    <property type="evidence" value="ECO:0007669"/>
    <property type="project" value="UniProtKB-UniRule"/>
</dbReference>
<dbReference type="Gene3D" id="3.60.20.10">
    <property type="entry name" value="Glutamine Phosphoribosylpyrophosphate, subunit 1, domain 1"/>
    <property type="match status" value="1"/>
</dbReference>
<dbReference type="SUPFAM" id="SSF56235">
    <property type="entry name" value="N-terminal nucleophile aminohydrolases (Ntn hydrolases)"/>
    <property type="match status" value="1"/>
</dbReference>
<keyword evidence="4 7" id="KW-0808">Transferase</keyword>
<dbReference type="InterPro" id="IPR035584">
    <property type="entry name" value="PurF_N"/>
</dbReference>
<comment type="similarity">
    <text evidence="2 7 8">In the C-terminal section; belongs to the purine/pyrimidine phosphoribosyltransferase family.</text>
</comment>
<dbReference type="CDD" id="cd00715">
    <property type="entry name" value="GPATase_N"/>
    <property type="match status" value="1"/>
</dbReference>
<evidence type="ECO:0000256" key="1">
    <source>
        <dbReference type="ARBA" id="ARBA00005209"/>
    </source>
</evidence>
<dbReference type="AlphaFoldDB" id="A0A9D1T056"/>
<dbReference type="InterPro" id="IPR000836">
    <property type="entry name" value="PRTase_dom"/>
</dbReference>
<keyword evidence="5 7" id="KW-0658">Purine biosynthesis</keyword>
<evidence type="ECO:0000256" key="9">
    <source>
        <dbReference type="PIRSR" id="PIRSR000485-1"/>
    </source>
</evidence>
<keyword evidence="7 11" id="KW-0408">Iron</keyword>
<dbReference type="PANTHER" id="PTHR11907">
    <property type="entry name" value="AMIDOPHOSPHORIBOSYLTRANSFERASE"/>
    <property type="match status" value="1"/>
</dbReference>
<dbReference type="HAMAP" id="MF_01931">
    <property type="entry name" value="PurF"/>
    <property type="match status" value="1"/>
</dbReference>
<dbReference type="EMBL" id="DVOF01000233">
    <property type="protein sequence ID" value="HIV03443.1"/>
    <property type="molecule type" value="Genomic_DNA"/>
</dbReference>
<feature type="active site" description="Nucleophile" evidence="7 9">
    <location>
        <position position="21"/>
    </location>
</feature>
<dbReference type="InterPro" id="IPR029057">
    <property type="entry name" value="PRTase-like"/>
</dbReference>
<comment type="cofactor">
    <cofactor evidence="7 11">
        <name>[4Fe-4S] cluster</name>
        <dbReference type="ChEBI" id="CHEBI:49883"/>
    </cofactor>
    <text evidence="7 11">Binds 1 [4Fe-4S] cluster per subunit.</text>
</comment>
<keyword evidence="3 7" id="KW-0328">Glycosyltransferase</keyword>
<comment type="cofactor">
    <cofactor evidence="7 10">
        <name>Mg(2+)</name>
        <dbReference type="ChEBI" id="CHEBI:18420"/>
    </cofactor>
    <text evidence="7 10">Binds 1 Mg(2+) ion per subunit.</text>
</comment>